<keyword evidence="3" id="KW-0274">FAD</keyword>
<dbReference type="Gene3D" id="3.50.50.60">
    <property type="entry name" value="FAD/NAD(P)-binding domain"/>
    <property type="match status" value="1"/>
</dbReference>
<dbReference type="Proteomes" id="UP000265692">
    <property type="component" value="Unassembled WGS sequence"/>
</dbReference>
<keyword evidence="2" id="KW-0285">Flavoprotein</keyword>
<evidence type="ECO:0000313" key="7">
    <source>
        <dbReference type="EMBL" id="RHW40087.1"/>
    </source>
</evidence>
<organism evidence="7 8">
    <name type="scientific">Ureibacillus yapensis</name>
    <dbReference type="NCBI Taxonomy" id="2304605"/>
    <lineage>
        <taxon>Bacteria</taxon>
        <taxon>Bacillati</taxon>
        <taxon>Bacillota</taxon>
        <taxon>Bacilli</taxon>
        <taxon>Bacillales</taxon>
        <taxon>Caryophanaceae</taxon>
        <taxon>Ureibacillus</taxon>
    </lineage>
</organism>
<reference evidence="7 8" key="1">
    <citation type="submission" date="2018-08" db="EMBL/GenBank/DDBJ databases">
        <title>Lysinibacillus sp. YLB-03 draft genome sequence.</title>
        <authorList>
            <person name="Yu L."/>
        </authorList>
    </citation>
    <scope>NUCLEOTIDE SEQUENCE [LARGE SCALE GENOMIC DNA]</scope>
    <source>
        <strain evidence="7 8">YLB-03</strain>
    </source>
</reference>
<dbReference type="InterPro" id="IPR050493">
    <property type="entry name" value="FAD-dep_Monooxygenase_BioMet"/>
</dbReference>
<dbReference type="SUPFAM" id="SSF54373">
    <property type="entry name" value="FAD-linked reductases, C-terminal domain"/>
    <property type="match status" value="1"/>
</dbReference>
<dbReference type="AlphaFoldDB" id="A0A396SM13"/>
<dbReference type="PANTHER" id="PTHR13789">
    <property type="entry name" value="MONOOXYGENASE"/>
    <property type="match status" value="1"/>
</dbReference>
<dbReference type="InterPro" id="IPR002938">
    <property type="entry name" value="FAD-bd"/>
</dbReference>
<sequence>MANVSDIIVVGGGIGGLAAALSISKNTGKSISVFEQAPEFGEVGAGIQLAPNALEVLDYLGVKEEILKVAVLPKRLVLKDVYTAKELATLDLGEAFQKEFGQPYVVLHRSDLHRVLFEACQKIDNIKFFNNQAIQSAEQNNGTVTITNQNGETYTAEAVIGADGLKSNIRKKFANDEPINSTYVAYRGTIPIEEVSSDANLNMDDVIMWIGPNLHMVQYPVRRGELYNQVVVFKSYDATKEDWGNPDEMAKRFEGAHPLVENAIKFINRQFRWPMYDRLPIDNWTEGNVALLGDAAHPMLQYLAQGGVQALEDSYILGEQLKANDSYEEAFKKYQEIRIPRSAMVQTSARNWGEIIHAEDKVLIMMRNAAFARHKAQDFYAVDFLYGIFNKYKKEAENLIKS</sequence>
<evidence type="ECO:0000256" key="1">
    <source>
        <dbReference type="ARBA" id="ARBA00001974"/>
    </source>
</evidence>
<comment type="cofactor">
    <cofactor evidence="1">
        <name>FAD</name>
        <dbReference type="ChEBI" id="CHEBI:57692"/>
    </cofactor>
</comment>
<evidence type="ECO:0000256" key="2">
    <source>
        <dbReference type="ARBA" id="ARBA00022630"/>
    </source>
</evidence>
<gene>
    <name evidence="7" type="ORF">D1B33_04375</name>
</gene>
<dbReference type="GO" id="GO:0071949">
    <property type="term" value="F:FAD binding"/>
    <property type="evidence" value="ECO:0007669"/>
    <property type="project" value="InterPro"/>
</dbReference>
<comment type="caution">
    <text evidence="7">The sequence shown here is derived from an EMBL/GenBank/DDBJ whole genome shotgun (WGS) entry which is preliminary data.</text>
</comment>
<dbReference type="PRINTS" id="PR00420">
    <property type="entry name" value="RNGMNOXGNASE"/>
</dbReference>
<dbReference type="InterPro" id="IPR036188">
    <property type="entry name" value="FAD/NAD-bd_sf"/>
</dbReference>
<dbReference type="Pfam" id="PF01494">
    <property type="entry name" value="FAD_binding_3"/>
    <property type="match status" value="1"/>
</dbReference>
<dbReference type="OrthoDB" id="9766816at2"/>
<keyword evidence="4" id="KW-0560">Oxidoreductase</keyword>
<protein>
    <submittedName>
        <fullName evidence="7">FAD-binding protein</fullName>
    </submittedName>
</protein>
<evidence type="ECO:0000259" key="6">
    <source>
        <dbReference type="Pfam" id="PF01494"/>
    </source>
</evidence>
<keyword evidence="8" id="KW-1185">Reference proteome</keyword>
<dbReference type="GO" id="GO:0004497">
    <property type="term" value="F:monooxygenase activity"/>
    <property type="evidence" value="ECO:0007669"/>
    <property type="project" value="UniProtKB-KW"/>
</dbReference>
<keyword evidence="5" id="KW-0503">Monooxygenase</keyword>
<accession>A0A396SM13</accession>
<evidence type="ECO:0000313" key="8">
    <source>
        <dbReference type="Proteomes" id="UP000265692"/>
    </source>
</evidence>
<dbReference type="PANTHER" id="PTHR13789:SF318">
    <property type="entry name" value="GERANYLGERANYL DIPHOSPHATE REDUCTASE"/>
    <property type="match status" value="1"/>
</dbReference>
<evidence type="ECO:0000256" key="5">
    <source>
        <dbReference type="ARBA" id="ARBA00023033"/>
    </source>
</evidence>
<dbReference type="EMBL" id="QWEI01000001">
    <property type="protein sequence ID" value="RHW40087.1"/>
    <property type="molecule type" value="Genomic_DNA"/>
</dbReference>
<evidence type="ECO:0000256" key="4">
    <source>
        <dbReference type="ARBA" id="ARBA00023002"/>
    </source>
</evidence>
<evidence type="ECO:0000256" key="3">
    <source>
        <dbReference type="ARBA" id="ARBA00022827"/>
    </source>
</evidence>
<name>A0A396SM13_9BACL</name>
<feature type="domain" description="FAD-binding" evidence="6">
    <location>
        <begin position="6"/>
        <end position="343"/>
    </location>
</feature>
<dbReference type="RefSeq" id="WP_118875095.1">
    <property type="nucleotide sequence ID" value="NZ_QWEI01000001.1"/>
</dbReference>
<dbReference type="SUPFAM" id="SSF51905">
    <property type="entry name" value="FAD/NAD(P)-binding domain"/>
    <property type="match status" value="1"/>
</dbReference>
<proteinExistence type="predicted"/>